<evidence type="ECO:0000313" key="4">
    <source>
        <dbReference type="Proteomes" id="UP001595957"/>
    </source>
</evidence>
<gene>
    <name evidence="3" type="ORF">ACFO3E_12815</name>
</gene>
<protein>
    <submittedName>
        <fullName evidence="3">TetR/AcrR family transcriptional regulator</fullName>
    </submittedName>
</protein>
<sequence length="226" mass="24756">MENKSGKSRETAANLANARASASRGSATVEAIIRAAERLWGIHGIEGASLREIGVAAGSANKSPVAYHFSNRNGLIVAICRRREPALEVRRRALFVAAEAEGELGNTLRLLHAVFQPVFEEVDEDGRHTYAAFLRSLIRFPSFDGRAMTQDLTPTGYRVLDLLREQASHLPQPLFDARLRLVNQICYAAITDLDEVHGEKPIDPPLANKIFDDALSASAHLLLLHG</sequence>
<organism evidence="3 4">
    <name type="scientific">Sphingobium tyrosinilyticum</name>
    <dbReference type="NCBI Taxonomy" id="2715436"/>
    <lineage>
        <taxon>Bacteria</taxon>
        <taxon>Pseudomonadati</taxon>
        <taxon>Pseudomonadota</taxon>
        <taxon>Alphaproteobacteria</taxon>
        <taxon>Sphingomonadales</taxon>
        <taxon>Sphingomonadaceae</taxon>
        <taxon>Sphingobium</taxon>
    </lineage>
</organism>
<dbReference type="InterPro" id="IPR001647">
    <property type="entry name" value="HTH_TetR"/>
</dbReference>
<keyword evidence="1" id="KW-0238">DNA-binding</keyword>
<dbReference type="RefSeq" id="WP_380805218.1">
    <property type="nucleotide sequence ID" value="NZ_JBHSFZ010000027.1"/>
</dbReference>
<dbReference type="Pfam" id="PF00440">
    <property type="entry name" value="TetR_N"/>
    <property type="match status" value="1"/>
</dbReference>
<dbReference type="EMBL" id="JBHSFZ010000027">
    <property type="protein sequence ID" value="MFC4595067.1"/>
    <property type="molecule type" value="Genomic_DNA"/>
</dbReference>
<name>A0ABV9EZH3_9SPHN</name>
<keyword evidence="4" id="KW-1185">Reference proteome</keyword>
<dbReference type="InterPro" id="IPR009057">
    <property type="entry name" value="Homeodomain-like_sf"/>
</dbReference>
<dbReference type="Proteomes" id="UP001595957">
    <property type="component" value="Unassembled WGS sequence"/>
</dbReference>
<dbReference type="Gene3D" id="1.10.357.10">
    <property type="entry name" value="Tetracycline Repressor, domain 2"/>
    <property type="match status" value="1"/>
</dbReference>
<evidence type="ECO:0000259" key="2">
    <source>
        <dbReference type="Pfam" id="PF00440"/>
    </source>
</evidence>
<reference evidence="4" key="1">
    <citation type="journal article" date="2019" name="Int. J. Syst. Evol. Microbiol.">
        <title>The Global Catalogue of Microorganisms (GCM) 10K type strain sequencing project: providing services to taxonomists for standard genome sequencing and annotation.</title>
        <authorList>
            <consortium name="The Broad Institute Genomics Platform"/>
            <consortium name="The Broad Institute Genome Sequencing Center for Infectious Disease"/>
            <person name="Wu L."/>
            <person name="Ma J."/>
        </authorList>
    </citation>
    <scope>NUCLEOTIDE SEQUENCE [LARGE SCALE GENOMIC DNA]</scope>
    <source>
        <strain evidence="4">NBRC 103632</strain>
    </source>
</reference>
<evidence type="ECO:0000256" key="1">
    <source>
        <dbReference type="ARBA" id="ARBA00023125"/>
    </source>
</evidence>
<dbReference type="SUPFAM" id="SSF46689">
    <property type="entry name" value="Homeodomain-like"/>
    <property type="match status" value="1"/>
</dbReference>
<accession>A0ABV9EZH3</accession>
<comment type="caution">
    <text evidence="3">The sequence shown here is derived from an EMBL/GenBank/DDBJ whole genome shotgun (WGS) entry which is preliminary data.</text>
</comment>
<proteinExistence type="predicted"/>
<evidence type="ECO:0000313" key="3">
    <source>
        <dbReference type="EMBL" id="MFC4595067.1"/>
    </source>
</evidence>
<feature type="domain" description="HTH tetR-type" evidence="2">
    <location>
        <begin position="32"/>
        <end position="79"/>
    </location>
</feature>